<dbReference type="EC" id="2.7.9.3" evidence="9"/>
<dbReference type="NCBIfam" id="TIGR00476">
    <property type="entry name" value="selD"/>
    <property type="match status" value="1"/>
</dbReference>
<keyword evidence="4 9" id="KW-0547">Nucleotide-binding</keyword>
<feature type="binding site" evidence="9">
    <location>
        <position position="94"/>
    </location>
    <ligand>
        <name>Mg(2+)</name>
        <dbReference type="ChEBI" id="CHEBI:18420"/>
    </ligand>
</feature>
<feature type="binding site" description="in other chain" evidence="9">
    <location>
        <position position="20"/>
    </location>
    <ligand>
        <name>ATP</name>
        <dbReference type="ChEBI" id="CHEBI:30616"/>
        <note>ligand shared between dimeric partners</note>
    </ligand>
</feature>
<dbReference type="Proteomes" id="UP001317963">
    <property type="component" value="Chromosome"/>
</dbReference>
<evidence type="ECO:0000256" key="7">
    <source>
        <dbReference type="ARBA" id="ARBA00022842"/>
    </source>
</evidence>
<dbReference type="SUPFAM" id="SSF55326">
    <property type="entry name" value="PurM N-terminal domain-like"/>
    <property type="match status" value="1"/>
</dbReference>
<feature type="site" description="Important for catalytic activity" evidence="9">
    <location>
        <position position="20"/>
    </location>
</feature>
<evidence type="ECO:0000313" key="12">
    <source>
        <dbReference type="EMBL" id="UZP74727.1"/>
    </source>
</evidence>
<evidence type="ECO:0000256" key="2">
    <source>
        <dbReference type="ARBA" id="ARBA00022679"/>
    </source>
</evidence>
<dbReference type="NCBIfam" id="NF002098">
    <property type="entry name" value="PRK00943.1"/>
    <property type="match status" value="1"/>
</dbReference>
<dbReference type="Gene3D" id="3.30.1330.10">
    <property type="entry name" value="PurM-like, N-terminal domain"/>
    <property type="match status" value="1"/>
</dbReference>
<dbReference type="Pfam" id="PF02769">
    <property type="entry name" value="AIRS_C"/>
    <property type="match status" value="1"/>
</dbReference>
<dbReference type="InterPro" id="IPR004536">
    <property type="entry name" value="SPS/SelD"/>
</dbReference>
<dbReference type="RefSeq" id="WP_279241187.1">
    <property type="nucleotide sequence ID" value="NZ_CP036501.1"/>
</dbReference>
<evidence type="ECO:0000256" key="3">
    <source>
        <dbReference type="ARBA" id="ARBA00022723"/>
    </source>
</evidence>
<feature type="binding site" evidence="9">
    <location>
        <position position="230"/>
    </location>
    <ligand>
        <name>Mg(2+)</name>
        <dbReference type="ChEBI" id="CHEBI:18420"/>
    </ligand>
</feature>
<evidence type="ECO:0000256" key="5">
    <source>
        <dbReference type="ARBA" id="ARBA00022777"/>
    </source>
</evidence>
<dbReference type="Pfam" id="PF00586">
    <property type="entry name" value="AIRS"/>
    <property type="match status" value="1"/>
</dbReference>
<dbReference type="PIRSF" id="PIRSF036407">
    <property type="entry name" value="Selenphspht_syn"/>
    <property type="match status" value="1"/>
</dbReference>
<dbReference type="InterPro" id="IPR023061">
    <property type="entry name" value="SelD_I"/>
</dbReference>
<comment type="subunit">
    <text evidence="9">Homodimer.</text>
</comment>
<reference evidence="12 13" key="1">
    <citation type="submission" date="2019-02" db="EMBL/GenBank/DDBJ databases">
        <title>Halieaceae_genomes.</title>
        <authorList>
            <person name="Li S.-H."/>
        </authorList>
    </citation>
    <scope>NUCLEOTIDE SEQUENCE [LARGE SCALE GENOMIC DNA]</scope>
    <source>
        <strain evidence="12 13">JH123</strain>
    </source>
</reference>
<feature type="binding site" description="in other chain" evidence="9">
    <location>
        <begin position="51"/>
        <end position="53"/>
    </location>
    <ligand>
        <name>ATP</name>
        <dbReference type="ChEBI" id="CHEBI:30616"/>
        <note>ligand shared between dimeric partners</note>
    </ligand>
</feature>
<keyword evidence="7 9" id="KW-0460">Magnesium</keyword>
<proteinExistence type="inferred from homology"/>
<evidence type="ECO:0000256" key="8">
    <source>
        <dbReference type="ARBA" id="ARBA00023266"/>
    </source>
</evidence>
<feature type="binding site" description="in other chain" evidence="9">
    <location>
        <position position="71"/>
    </location>
    <ligand>
        <name>ATP</name>
        <dbReference type="ChEBI" id="CHEBI:30616"/>
        <note>ligand shared between dimeric partners</note>
    </ligand>
</feature>
<keyword evidence="5 9" id="KW-0418">Kinase</keyword>
<sequence>MTTDSIRLTQFSPAAGCGCKLSPDILRRILSGVETGTPENTQASLLVGNDSRDDSAAVDIGNGRALLSTTDFFTPIVDDPREFGEIAATNAISDIYAMGGTPTVAIAILGWPVDKLAPEVAREVLSGARAICSKAGITLAGGHSIDISEPIFGLAVSGLVDINHLRRNDTAIDGDALFLTKPLGVGIISTAGKRARATQQDLTLASDSMRTLNNIGAELSSLEGVTAMTDVTGFGLAGHLSEMMRGSGLDASIDWSAIPTMGDLERYIAEGCVPGGTDRNFGSIATHLPPLTDFQRAVLCDPQTSGGLLIAVRPDARDEIASRLHAAGLPGRPIGELSIATSDQPKLTLRA</sequence>
<evidence type="ECO:0000256" key="1">
    <source>
        <dbReference type="ARBA" id="ARBA00008026"/>
    </source>
</evidence>
<comment type="similarity">
    <text evidence="1 9">Belongs to the selenophosphate synthase 1 family. Class I subfamily.</text>
</comment>
<feature type="domain" description="PurM-like N-terminal" evidence="10">
    <location>
        <begin position="53"/>
        <end position="160"/>
    </location>
</feature>
<dbReference type="CDD" id="cd02195">
    <property type="entry name" value="SelD"/>
    <property type="match status" value="1"/>
</dbReference>
<keyword evidence="3 9" id="KW-0479">Metal-binding</keyword>
<feature type="binding site" description="in other chain" evidence="9">
    <location>
        <position position="94"/>
    </location>
    <ligand>
        <name>ATP</name>
        <dbReference type="ChEBI" id="CHEBI:30616"/>
        <note>ligand shared between dimeric partners</note>
    </ligand>
</feature>
<accession>A0ABY6Q639</accession>
<comment type="cofactor">
    <cofactor evidence="9">
        <name>Mg(2+)</name>
        <dbReference type="ChEBI" id="CHEBI:18420"/>
    </cofactor>
    <text evidence="9">Binds 1 Mg(2+) ion per monomer.</text>
</comment>
<evidence type="ECO:0000259" key="11">
    <source>
        <dbReference type="Pfam" id="PF02769"/>
    </source>
</evidence>
<keyword evidence="6 9" id="KW-0067">ATP-binding</keyword>
<dbReference type="InterPro" id="IPR010918">
    <property type="entry name" value="PurM-like_C_dom"/>
</dbReference>
<dbReference type="InterPro" id="IPR036676">
    <property type="entry name" value="PurM-like_C_sf"/>
</dbReference>
<protein>
    <recommendedName>
        <fullName evidence="9">Selenide, water dikinase</fullName>
        <ecNumber evidence="9">2.7.9.3</ecNumber>
    </recommendedName>
    <alternativeName>
        <fullName evidence="9">Selenium donor protein</fullName>
    </alternativeName>
    <alternativeName>
        <fullName evidence="9">Selenophosphate synthase</fullName>
    </alternativeName>
</protein>
<evidence type="ECO:0000259" key="10">
    <source>
        <dbReference type="Pfam" id="PF00586"/>
    </source>
</evidence>
<keyword evidence="13" id="KW-1185">Reference proteome</keyword>
<comment type="catalytic activity">
    <reaction evidence="9">
        <text>hydrogenselenide + ATP + H2O = selenophosphate + AMP + phosphate + 2 H(+)</text>
        <dbReference type="Rhea" id="RHEA:18737"/>
        <dbReference type="ChEBI" id="CHEBI:15377"/>
        <dbReference type="ChEBI" id="CHEBI:15378"/>
        <dbReference type="ChEBI" id="CHEBI:16144"/>
        <dbReference type="ChEBI" id="CHEBI:29317"/>
        <dbReference type="ChEBI" id="CHEBI:30616"/>
        <dbReference type="ChEBI" id="CHEBI:43474"/>
        <dbReference type="ChEBI" id="CHEBI:456215"/>
        <dbReference type="EC" id="2.7.9.3"/>
    </reaction>
</comment>
<dbReference type="PANTHER" id="PTHR10256">
    <property type="entry name" value="SELENIDE, WATER DIKINASE"/>
    <property type="match status" value="1"/>
</dbReference>
<evidence type="ECO:0000313" key="13">
    <source>
        <dbReference type="Proteomes" id="UP001317963"/>
    </source>
</evidence>
<dbReference type="PANTHER" id="PTHR10256:SF0">
    <property type="entry name" value="INACTIVE SELENIDE, WATER DIKINASE-LIKE PROTEIN-RELATED"/>
    <property type="match status" value="1"/>
</dbReference>
<keyword evidence="2 9" id="KW-0808">Transferase</keyword>
<evidence type="ECO:0000256" key="9">
    <source>
        <dbReference type="HAMAP-Rule" id="MF_00625"/>
    </source>
</evidence>
<dbReference type="EMBL" id="CP036501">
    <property type="protein sequence ID" value="UZP74727.1"/>
    <property type="molecule type" value="Genomic_DNA"/>
</dbReference>
<dbReference type="InterPro" id="IPR016188">
    <property type="entry name" value="PurM-like_N"/>
</dbReference>
<feature type="domain" description="PurM-like C-terminal" evidence="11">
    <location>
        <begin position="174"/>
        <end position="337"/>
    </location>
</feature>
<dbReference type="InterPro" id="IPR036921">
    <property type="entry name" value="PurM-like_N_sf"/>
</dbReference>
<dbReference type="SUPFAM" id="SSF56042">
    <property type="entry name" value="PurM C-terminal domain-like"/>
    <property type="match status" value="1"/>
</dbReference>
<dbReference type="PROSITE" id="PS51257">
    <property type="entry name" value="PROKAR_LIPOPROTEIN"/>
    <property type="match status" value="1"/>
</dbReference>
<feature type="binding site" evidence="9">
    <location>
        <begin position="142"/>
        <end position="144"/>
    </location>
    <ligand>
        <name>ATP</name>
        <dbReference type="ChEBI" id="CHEBI:30616"/>
        <note>ligand shared between dimeric partners</note>
    </ligand>
</feature>
<dbReference type="HAMAP" id="MF_00625">
    <property type="entry name" value="SelD"/>
    <property type="match status" value="1"/>
</dbReference>
<dbReference type="GO" id="GO:0004756">
    <property type="term" value="F:selenide, water dikinase activity"/>
    <property type="evidence" value="ECO:0007669"/>
    <property type="project" value="UniProtKB-EC"/>
</dbReference>
<evidence type="ECO:0000256" key="6">
    <source>
        <dbReference type="ARBA" id="ARBA00022840"/>
    </source>
</evidence>
<gene>
    <name evidence="9 12" type="primary">selD</name>
    <name evidence="12" type="ORF">E0F26_08240</name>
</gene>
<evidence type="ECO:0000256" key="4">
    <source>
        <dbReference type="ARBA" id="ARBA00022741"/>
    </source>
</evidence>
<name>A0ABY6Q639_9GAMM</name>
<dbReference type="Gene3D" id="3.90.650.10">
    <property type="entry name" value="PurM-like C-terminal domain"/>
    <property type="match status" value="1"/>
</dbReference>
<keyword evidence="8 9" id="KW-0711">Selenium</keyword>
<organism evidence="12 13">
    <name type="scientific">Candidatus Paraluminiphilus aquimaris</name>
    <dbReference type="NCBI Taxonomy" id="2518994"/>
    <lineage>
        <taxon>Bacteria</taxon>
        <taxon>Pseudomonadati</taxon>
        <taxon>Pseudomonadota</taxon>
        <taxon>Gammaproteobacteria</taxon>
        <taxon>Cellvibrionales</taxon>
        <taxon>Halieaceae</taxon>
        <taxon>Candidatus Paraluminiphilus</taxon>
    </lineage>
</organism>
<comment type="function">
    <text evidence="9">Synthesizes selenophosphate from selenide and ATP.</text>
</comment>
<feature type="binding site" evidence="9">
    <location>
        <position position="54"/>
    </location>
    <ligand>
        <name>Mg(2+)</name>
        <dbReference type="ChEBI" id="CHEBI:18420"/>
    </ligand>
</feature>
<feature type="active site" evidence="9">
    <location>
        <position position="17"/>
    </location>
</feature>